<dbReference type="InterPro" id="IPR034660">
    <property type="entry name" value="DinB/YfiT-like"/>
</dbReference>
<name>A0A7X9LCC3_STRRT</name>
<comment type="caution">
    <text evidence="1">The sequence shown here is derived from an EMBL/GenBank/DDBJ whole genome shotgun (WGS) entry which is preliminary data.</text>
</comment>
<evidence type="ECO:0000313" key="1">
    <source>
        <dbReference type="EMBL" id="NMD48362.1"/>
    </source>
</evidence>
<dbReference type="RefSeq" id="WP_193522908.1">
    <property type="nucleotide sequence ID" value="NZ_JABASA010000002.1"/>
</dbReference>
<sequence length="174" mass="19867">MTYLDMLVESVDRAQERFERLFDGVRADKANRFPAAEVSGQIKSMTWLAWHTAREMDLQISDLADREPIWFSQGWKEKFHLDLPDDTPDWRHSLDEAQKVQVDDLSLVLGYLDAAANLAKDYLKSLDEDSLDDIVDDSWTPAVTRGARLVSIIDDAAMHSGQVIYARRLLGLKD</sequence>
<dbReference type="Proteomes" id="UP000532121">
    <property type="component" value="Unassembled WGS sequence"/>
</dbReference>
<dbReference type="AlphaFoldDB" id="A0A7X9LCC3"/>
<dbReference type="EMBL" id="JABASA010000002">
    <property type="protein sequence ID" value="NMD48362.1"/>
    <property type="molecule type" value="Genomic_DNA"/>
</dbReference>
<protein>
    <submittedName>
        <fullName evidence="1">DinB family protein</fullName>
    </submittedName>
</protein>
<evidence type="ECO:0000313" key="2">
    <source>
        <dbReference type="Proteomes" id="UP000532121"/>
    </source>
</evidence>
<dbReference type="Gene3D" id="1.20.120.450">
    <property type="entry name" value="dinb family like domain"/>
    <property type="match status" value="1"/>
</dbReference>
<proteinExistence type="predicted"/>
<dbReference type="InterPro" id="IPR007061">
    <property type="entry name" value="MST-like"/>
</dbReference>
<organism evidence="1 2">
    <name type="scientific">Streptococcus ratti</name>
    <dbReference type="NCBI Taxonomy" id="1341"/>
    <lineage>
        <taxon>Bacteria</taxon>
        <taxon>Bacillati</taxon>
        <taxon>Bacillota</taxon>
        <taxon>Bacilli</taxon>
        <taxon>Lactobacillales</taxon>
        <taxon>Streptococcaceae</taxon>
        <taxon>Streptococcus</taxon>
    </lineage>
</organism>
<dbReference type="SUPFAM" id="SSF109854">
    <property type="entry name" value="DinB/YfiT-like putative metalloenzymes"/>
    <property type="match status" value="1"/>
</dbReference>
<accession>A0A7X9LCC3</accession>
<reference evidence="1 2" key="1">
    <citation type="submission" date="2020-04" db="EMBL/GenBank/DDBJ databases">
        <title>MicrobeNet Type strains.</title>
        <authorList>
            <person name="Nicholson A.C."/>
        </authorList>
    </citation>
    <scope>NUCLEOTIDE SEQUENCE [LARGE SCALE GENOMIC DNA]</scope>
    <source>
        <strain evidence="1 2">DSM 22768</strain>
    </source>
</reference>
<gene>
    <name evidence="1" type="ORF">HHO37_01430</name>
</gene>
<dbReference type="Pfam" id="PF04978">
    <property type="entry name" value="MST"/>
    <property type="match status" value="1"/>
</dbReference>